<gene>
    <name evidence="3" type="ORF">ACFQGU_11115</name>
</gene>
<name>A0ABW1T145_9ACTN</name>
<dbReference type="EMBL" id="JBHSTI010000008">
    <property type="protein sequence ID" value="MFC6238428.1"/>
    <property type="molecule type" value="Genomic_DNA"/>
</dbReference>
<dbReference type="RefSeq" id="WP_386766636.1">
    <property type="nucleotide sequence ID" value="NZ_JBHSTI010000008.1"/>
</dbReference>
<dbReference type="Gene3D" id="3.30.470.20">
    <property type="entry name" value="ATP-grasp fold, B domain"/>
    <property type="match status" value="1"/>
</dbReference>
<accession>A0ABW1T145</accession>
<dbReference type="PANTHER" id="PTHR39217:SF1">
    <property type="entry name" value="GLUTATHIONE SYNTHETASE"/>
    <property type="match status" value="1"/>
</dbReference>
<dbReference type="InterPro" id="IPR053191">
    <property type="entry name" value="DcsG_Biosynth_Enzyme"/>
</dbReference>
<protein>
    <submittedName>
        <fullName evidence="3">RimK family alpha-L-glutamate ligase</fullName>
    </submittedName>
</protein>
<dbReference type="InterPro" id="IPR011761">
    <property type="entry name" value="ATP-grasp"/>
</dbReference>
<sequence>MTDVVYVTHEVDPSLPSPDVDTDLEVALAAFAWEGISFEVAAWDDHGFDWSEAGLVLVRSPWDYVLRRREFLEWTRDVSALSRLENPAEVLEANTDKTYLRELADRGLHVVPTGWVGRADDADAVVAQVRGAFGPRLVVKPTVSAGARDTILTSDAVEAVAHARSVLATGRGAMVQPYLESVADEGETSVLVIDGEITHAVRRRPALTEGGTGADGTLVPLTDELRAAAAQVMSASGAEKLLYARVDLVRDADGRLALLELELTEPTLFLTLHPDAARVLAAGVAARLP</sequence>
<comment type="caution">
    <text evidence="3">The sequence shown here is derived from an EMBL/GenBank/DDBJ whole genome shotgun (WGS) entry which is preliminary data.</text>
</comment>
<evidence type="ECO:0000259" key="2">
    <source>
        <dbReference type="PROSITE" id="PS50975"/>
    </source>
</evidence>
<evidence type="ECO:0000256" key="1">
    <source>
        <dbReference type="PROSITE-ProRule" id="PRU00409"/>
    </source>
</evidence>
<dbReference type="Pfam" id="PF02955">
    <property type="entry name" value="GSH-S_ATP"/>
    <property type="match status" value="1"/>
</dbReference>
<dbReference type="GO" id="GO:0016874">
    <property type="term" value="F:ligase activity"/>
    <property type="evidence" value="ECO:0007669"/>
    <property type="project" value="UniProtKB-KW"/>
</dbReference>
<keyword evidence="3" id="KW-0436">Ligase</keyword>
<dbReference type="InterPro" id="IPR004218">
    <property type="entry name" value="GSHS_ATP-bd"/>
</dbReference>
<evidence type="ECO:0000313" key="3">
    <source>
        <dbReference type="EMBL" id="MFC6238428.1"/>
    </source>
</evidence>
<evidence type="ECO:0000313" key="4">
    <source>
        <dbReference type="Proteomes" id="UP001596138"/>
    </source>
</evidence>
<dbReference type="PROSITE" id="PS50975">
    <property type="entry name" value="ATP_GRASP"/>
    <property type="match status" value="1"/>
</dbReference>
<feature type="domain" description="ATP-grasp" evidence="2">
    <location>
        <begin position="100"/>
        <end position="289"/>
    </location>
</feature>
<keyword evidence="1" id="KW-0547">Nucleotide-binding</keyword>
<keyword evidence="1" id="KW-0067">ATP-binding</keyword>
<keyword evidence="4" id="KW-1185">Reference proteome</keyword>
<organism evidence="3 4">
    <name type="scientific">Longivirga aurantiaca</name>
    <dbReference type="NCBI Taxonomy" id="1837743"/>
    <lineage>
        <taxon>Bacteria</taxon>
        <taxon>Bacillati</taxon>
        <taxon>Actinomycetota</taxon>
        <taxon>Actinomycetes</taxon>
        <taxon>Sporichthyales</taxon>
        <taxon>Sporichthyaceae</taxon>
        <taxon>Longivirga</taxon>
    </lineage>
</organism>
<proteinExistence type="predicted"/>
<reference evidence="4" key="1">
    <citation type="journal article" date="2019" name="Int. J. Syst. Evol. Microbiol.">
        <title>The Global Catalogue of Microorganisms (GCM) 10K type strain sequencing project: providing services to taxonomists for standard genome sequencing and annotation.</title>
        <authorList>
            <consortium name="The Broad Institute Genomics Platform"/>
            <consortium name="The Broad Institute Genome Sequencing Center for Infectious Disease"/>
            <person name="Wu L."/>
            <person name="Ma J."/>
        </authorList>
    </citation>
    <scope>NUCLEOTIDE SEQUENCE [LARGE SCALE GENOMIC DNA]</scope>
    <source>
        <strain evidence="4">CGMCC 4.7317</strain>
    </source>
</reference>
<dbReference type="PANTHER" id="PTHR39217">
    <property type="match status" value="1"/>
</dbReference>
<dbReference type="SUPFAM" id="SSF56059">
    <property type="entry name" value="Glutathione synthetase ATP-binding domain-like"/>
    <property type="match status" value="1"/>
</dbReference>
<dbReference type="Proteomes" id="UP001596138">
    <property type="component" value="Unassembled WGS sequence"/>
</dbReference>